<accession>F3ZR62</accession>
<evidence type="ECO:0000313" key="5">
    <source>
        <dbReference type="EMBL" id="EGJ70655.1"/>
    </source>
</evidence>
<dbReference type="eggNOG" id="COG4105">
    <property type="taxonomic scope" value="Bacteria"/>
</dbReference>
<dbReference type="PANTHER" id="PTHR37423:SF6">
    <property type="entry name" value="CELL DIVISION COORDINATOR CPOB"/>
    <property type="match status" value="1"/>
</dbReference>
<dbReference type="InterPro" id="IPR039565">
    <property type="entry name" value="BamD-like"/>
</dbReference>
<name>F3ZR62_9BACE</name>
<proteinExistence type="predicted"/>
<feature type="chain" id="PRO_5003305421" evidence="3">
    <location>
        <begin position="23"/>
        <end position="1006"/>
    </location>
</feature>
<dbReference type="eggNOG" id="COG1729">
    <property type="taxonomic scope" value="Bacteria"/>
</dbReference>
<feature type="repeat" description="TPR" evidence="2">
    <location>
        <begin position="509"/>
        <end position="542"/>
    </location>
</feature>
<dbReference type="Pfam" id="PF13174">
    <property type="entry name" value="TPR_6"/>
    <property type="match status" value="1"/>
</dbReference>
<dbReference type="HOGENOM" id="CLU_011828_0_0_10"/>
<dbReference type="PANTHER" id="PTHR37423">
    <property type="entry name" value="SOLUBLE LYTIC MUREIN TRANSGLYCOSYLASE-RELATED"/>
    <property type="match status" value="1"/>
</dbReference>
<dbReference type="eggNOG" id="COG0457">
    <property type="taxonomic scope" value="Bacteria"/>
</dbReference>
<dbReference type="EMBL" id="CM001167">
    <property type="protein sequence ID" value="EGJ70655.1"/>
    <property type="molecule type" value="Genomic_DNA"/>
</dbReference>
<evidence type="ECO:0000256" key="2">
    <source>
        <dbReference type="PROSITE-ProRule" id="PRU00339"/>
    </source>
</evidence>
<dbReference type="Proteomes" id="UP000018439">
    <property type="component" value="Chromosome"/>
</dbReference>
<feature type="repeat" description="TPR" evidence="2">
    <location>
        <begin position="620"/>
        <end position="653"/>
    </location>
</feature>
<evidence type="ECO:0000256" key="3">
    <source>
        <dbReference type="SAM" id="SignalP"/>
    </source>
</evidence>
<sequence>MKKKLIRGLCVLLVSAPIALHAQTSTAITSPDRLFKEGKALFQKESFAAAIPSLKAFVASKPSASLVQEANFMLAVSAYQLKDKNRVKILEEYLNDYPDSPHANYINGLLGSSYYFNEQYEYALAYFNSVDLDYLSNENREDVMYRQATSYLKVDKLNDAVAWFETLRVTSTKYEKDSQYYISYIRYTQGKYDEALKGFLALQADEKYGELVPYYIASSYFIKGHYDKAQIVAEGYLSQYPNHKYSAEMYRILGEASFQYGQYDRTISSLEQYVAAGNKLSRGSAYMLGMAYYNTGVYSKAVRNLGLVVTEKQDELTQNAYLNLGLSYLQLADKTNARMAFEQASSMNADLAVKEQALYNYALCIHETSFSAFGESVNVFERFLNEFPSSQYTDKVSDYLVELYMNTRSYDAALKSIARIDRPSARILEAKQKLLFQMGVQSFANSEFNEAIEYFSNSLVLGQYNPQTRAEAAYWRGESYYRLDKVAEASRNFKDYLTLTKSKSGETYALAHYNLGYIAFNQKNFSEAENWFSKYTQLETGDNREALADAFNRRGDCYLHSRAFIQAKGNYTRALNTSASVGDYSIYQMALVAGLQKNYSEKINLLSRLANEYPESPYVAQGWYEKGRSFVQQQNNSEAIRSFQQLIQKYPENPISRKAAAEVGLLYYQDGNYNEAIKTYKWVVQKYPGSDEARMAMRDLKSLYVDLNRVDEYATLAESMPGGIRMEVTEQDSLTYIAAEKIYLRGMNSEAKNSFERYLDKYPAGAFSLNAHYYLSVIAGKQGQNEDVITHTSKLLSYPDNPYYEEALIMRSELAYKQGNYTESLDFYKKLKDKASSPERILMAQTGRMRSAEHLNNNSEIILAASDLLLTSKLTPELKTEALYNRAKAYLAEGKQEVAMKDLIILGGDTRTIYGAEAKYLVAENLYKAKKYGAAEKEILQFIEQSTPHAYWLARGFVLLSDVYVAMGKNLEARQYLLSLQQNYKADDDIESMITTRLNKLKSENE</sequence>
<dbReference type="Pfam" id="PF13181">
    <property type="entry name" value="TPR_8"/>
    <property type="match status" value="2"/>
</dbReference>
<dbReference type="STRING" id="679937.Bcop_0437"/>
<keyword evidence="2" id="KW-0802">TPR repeat</keyword>
<feature type="repeat" description="TPR" evidence="2">
    <location>
        <begin position="318"/>
        <end position="351"/>
    </location>
</feature>
<feature type="repeat" description="TPR" evidence="2">
    <location>
        <begin position="657"/>
        <end position="690"/>
    </location>
</feature>
<feature type="signal peptide" evidence="3">
    <location>
        <begin position="1"/>
        <end position="22"/>
    </location>
</feature>
<keyword evidence="1 3" id="KW-0732">Signal</keyword>
<organism evidence="5 6">
    <name type="scientific">Bacteroides coprosuis DSM 18011</name>
    <dbReference type="NCBI Taxonomy" id="679937"/>
    <lineage>
        <taxon>Bacteria</taxon>
        <taxon>Pseudomonadati</taxon>
        <taxon>Bacteroidota</taxon>
        <taxon>Bacteroidia</taxon>
        <taxon>Bacteroidales</taxon>
        <taxon>Bacteroidaceae</taxon>
        <taxon>Bacteroides</taxon>
    </lineage>
</organism>
<dbReference type="OrthoDB" id="9814448at2"/>
<gene>
    <name evidence="5" type="ORF">Bcop_0437</name>
</gene>
<dbReference type="SUPFAM" id="SSF48452">
    <property type="entry name" value="TPR-like"/>
    <property type="match status" value="2"/>
</dbReference>
<evidence type="ECO:0000256" key="1">
    <source>
        <dbReference type="ARBA" id="ARBA00022729"/>
    </source>
</evidence>
<dbReference type="SUPFAM" id="SSF81901">
    <property type="entry name" value="HCP-like"/>
    <property type="match status" value="2"/>
</dbReference>
<dbReference type="InterPro" id="IPR011990">
    <property type="entry name" value="TPR-like_helical_dom_sf"/>
</dbReference>
<dbReference type="Pfam" id="PF13432">
    <property type="entry name" value="TPR_16"/>
    <property type="match status" value="1"/>
</dbReference>
<feature type="repeat" description="TPR" evidence="2">
    <location>
        <begin position="432"/>
        <end position="465"/>
    </location>
</feature>
<dbReference type="AlphaFoldDB" id="F3ZR62"/>
<dbReference type="SMART" id="SM00028">
    <property type="entry name" value="TPR"/>
    <property type="match status" value="10"/>
</dbReference>
<keyword evidence="6" id="KW-1185">Reference proteome</keyword>
<dbReference type="Pfam" id="PF13525">
    <property type="entry name" value="YfiO"/>
    <property type="match status" value="1"/>
</dbReference>
<evidence type="ECO:0000259" key="4">
    <source>
        <dbReference type="Pfam" id="PF13525"/>
    </source>
</evidence>
<feature type="domain" description="Outer membrane lipoprotein BamD-like" evidence="4">
    <location>
        <begin position="31"/>
        <end position="115"/>
    </location>
</feature>
<dbReference type="PROSITE" id="PS50005">
    <property type="entry name" value="TPR"/>
    <property type="match status" value="5"/>
</dbReference>
<protein>
    <submittedName>
        <fullName evidence="5">Tetratricopeptide TPR_2 repeat-containing protein</fullName>
    </submittedName>
</protein>
<dbReference type="InterPro" id="IPR019734">
    <property type="entry name" value="TPR_rpt"/>
</dbReference>
<dbReference type="Gene3D" id="1.25.40.10">
    <property type="entry name" value="Tetratricopeptide repeat domain"/>
    <property type="match status" value="8"/>
</dbReference>
<evidence type="ECO:0000313" key="6">
    <source>
        <dbReference type="Proteomes" id="UP000018439"/>
    </source>
</evidence>
<reference evidence="5 6" key="1">
    <citation type="journal article" date="2011" name="Stand. Genomic Sci.">
        <title>Non-contiguous finished genome sequence of Bacteroides coprosuis type strain (PC139).</title>
        <authorList>
            <person name="Land M."/>
            <person name="Held B."/>
            <person name="Gronow S."/>
            <person name="Abt B."/>
            <person name="Lucas S."/>
            <person name="Del Rio T.G."/>
            <person name="Nolan M."/>
            <person name="Tice H."/>
            <person name="Cheng J.F."/>
            <person name="Pitluck S."/>
            <person name="Liolios K."/>
            <person name="Pagani I."/>
            <person name="Ivanova N."/>
            <person name="Mavromatis K."/>
            <person name="Mikhailova N."/>
            <person name="Pati A."/>
            <person name="Tapia R."/>
            <person name="Han C."/>
            <person name="Goodwin L."/>
            <person name="Chen A."/>
            <person name="Palaniappan K."/>
            <person name="Hauser L."/>
            <person name="Brambilla E.M."/>
            <person name="Rohde M."/>
            <person name="Goker M."/>
            <person name="Detter J.C."/>
            <person name="Woyke T."/>
            <person name="Bristow J."/>
            <person name="Eisen J.A."/>
            <person name="Markowitz V."/>
            <person name="Hugenholtz P."/>
            <person name="Kyrpides N.C."/>
            <person name="Klenk H.P."/>
            <person name="Lapidus A."/>
        </authorList>
    </citation>
    <scope>NUCLEOTIDE SEQUENCE</scope>
    <source>
        <strain evidence="5 6">DSM 18011</strain>
    </source>
</reference>